<proteinExistence type="predicted"/>
<feature type="compositionally biased region" description="Pro residues" evidence="1">
    <location>
        <begin position="333"/>
        <end position="345"/>
    </location>
</feature>
<comment type="caution">
    <text evidence="4">The sequence shown here is derived from an EMBL/GenBank/DDBJ whole genome shotgun (WGS) entry which is preliminary data.</text>
</comment>
<evidence type="ECO:0000256" key="2">
    <source>
        <dbReference type="SAM" id="SignalP"/>
    </source>
</evidence>
<dbReference type="Pfam" id="PF05036">
    <property type="entry name" value="SPOR"/>
    <property type="match status" value="1"/>
</dbReference>
<feature type="compositionally biased region" description="Low complexity" evidence="1">
    <location>
        <begin position="346"/>
        <end position="366"/>
    </location>
</feature>
<dbReference type="PANTHER" id="PTHR45011:SF1">
    <property type="entry name" value="DAP3-BINDING CELL DEATH ENHANCER 1"/>
    <property type="match status" value="1"/>
</dbReference>
<keyword evidence="5" id="KW-1185">Reference proteome</keyword>
<dbReference type="EMBL" id="WIOL01000001">
    <property type="protein sequence ID" value="MQT16158.1"/>
    <property type="molecule type" value="Genomic_DNA"/>
</dbReference>
<feature type="domain" description="SPOR" evidence="3">
    <location>
        <begin position="392"/>
        <end position="472"/>
    </location>
</feature>
<feature type="signal peptide" evidence="2">
    <location>
        <begin position="1"/>
        <end position="20"/>
    </location>
</feature>
<dbReference type="InterPro" id="IPR036680">
    <property type="entry name" value="SPOR-like_sf"/>
</dbReference>
<dbReference type="Gene3D" id="1.25.40.10">
    <property type="entry name" value="Tetratricopeptide repeat domain"/>
    <property type="match status" value="1"/>
</dbReference>
<dbReference type="OrthoDB" id="112232at2"/>
<evidence type="ECO:0000313" key="4">
    <source>
        <dbReference type="EMBL" id="MQT16158.1"/>
    </source>
</evidence>
<evidence type="ECO:0000313" key="5">
    <source>
        <dbReference type="Proteomes" id="UP000481327"/>
    </source>
</evidence>
<dbReference type="Pfam" id="PF08238">
    <property type="entry name" value="Sel1"/>
    <property type="match status" value="3"/>
</dbReference>
<evidence type="ECO:0000256" key="1">
    <source>
        <dbReference type="SAM" id="MobiDB-lite"/>
    </source>
</evidence>
<dbReference type="InterPro" id="IPR011990">
    <property type="entry name" value="TPR-like_helical_dom_sf"/>
</dbReference>
<organism evidence="4 5">
    <name type="scientific">Sandarakinorhabdus fusca</name>
    <dbReference type="NCBI Taxonomy" id="1439888"/>
    <lineage>
        <taxon>Bacteria</taxon>
        <taxon>Pseudomonadati</taxon>
        <taxon>Pseudomonadota</taxon>
        <taxon>Alphaproteobacteria</taxon>
        <taxon>Sphingomonadales</taxon>
        <taxon>Sphingosinicellaceae</taxon>
        <taxon>Sandarakinorhabdus</taxon>
    </lineage>
</organism>
<reference evidence="4 5" key="1">
    <citation type="submission" date="2019-09" db="EMBL/GenBank/DDBJ databases">
        <title>Polymorphobacter sp. isolated from a lake in China.</title>
        <authorList>
            <person name="Liu Z."/>
        </authorList>
    </citation>
    <scope>NUCLEOTIDE SEQUENCE [LARGE SCALE GENOMIC DNA]</scope>
    <source>
        <strain evidence="4 5">D40P</strain>
    </source>
</reference>
<dbReference type="PROSITE" id="PS51724">
    <property type="entry name" value="SPOR"/>
    <property type="match status" value="1"/>
</dbReference>
<feature type="region of interest" description="Disordered" evidence="1">
    <location>
        <begin position="259"/>
        <end position="308"/>
    </location>
</feature>
<sequence length="472" mass="48173">MTMRSMLLAAVALAAAPAPAQQRPKPAVAPAAAPAQPPSVRAGVDLWRAGDWAGAVAIWQPFANAGDPDAMFNVGQAYKLGRAVPMDKAIARDWYRKAALKGHLPAQANLGILLFQAGEKAEAARWLKQAADRGEMRAQYVLGVAHWNGDGVARSLPLAFAYLTRSSGQGLAEATGALSNLTRTISPAERANGVTIATSLGAGSGVPAAFASKAAPMSTAELNRMNAEAVQRPAPRGAEAAPVASAPAPRVAVAAASPVTPPSAVSQPTPQAVLQPAPQPASQPVSQPASQPVSQPASQPVSQPASRPVDLAAAAPVVERPLAPAVRTTPLPASQPAPAPGPAPTPVATAAATTVPAARPAEAPRAIQTAQTADKTPERTQAKAPNVKPKAPEGPTGWRVQLGAFSKKALAEAAWADIQQKQKGAVGKAKPIFEPGASIVKLQMGPYKTRELAKDACAKVAFSGRACFVTEG</sequence>
<name>A0A7C9GT03_9SPHN</name>
<keyword evidence="2" id="KW-0732">Signal</keyword>
<gene>
    <name evidence="4" type="ORF">F3168_02645</name>
</gene>
<dbReference type="InterPro" id="IPR007730">
    <property type="entry name" value="SPOR-like_dom"/>
</dbReference>
<dbReference type="AlphaFoldDB" id="A0A7C9GT03"/>
<dbReference type="InterPro" id="IPR052748">
    <property type="entry name" value="ISR_Activator"/>
</dbReference>
<dbReference type="Gene3D" id="3.30.70.1070">
    <property type="entry name" value="Sporulation related repeat"/>
    <property type="match status" value="1"/>
</dbReference>
<dbReference type="SUPFAM" id="SSF81901">
    <property type="entry name" value="HCP-like"/>
    <property type="match status" value="1"/>
</dbReference>
<dbReference type="GO" id="GO:0042834">
    <property type="term" value="F:peptidoglycan binding"/>
    <property type="evidence" value="ECO:0007669"/>
    <property type="project" value="InterPro"/>
</dbReference>
<evidence type="ECO:0000259" key="3">
    <source>
        <dbReference type="PROSITE" id="PS51724"/>
    </source>
</evidence>
<protein>
    <recommendedName>
        <fullName evidence="3">SPOR domain-containing protein</fullName>
    </recommendedName>
</protein>
<feature type="region of interest" description="Disordered" evidence="1">
    <location>
        <begin position="328"/>
        <end position="396"/>
    </location>
</feature>
<dbReference type="SUPFAM" id="SSF110997">
    <property type="entry name" value="Sporulation related repeat"/>
    <property type="match status" value="1"/>
</dbReference>
<accession>A0A7C9GT03</accession>
<feature type="chain" id="PRO_5029004556" description="SPOR domain-containing protein" evidence="2">
    <location>
        <begin position="21"/>
        <end position="472"/>
    </location>
</feature>
<dbReference type="InterPro" id="IPR006597">
    <property type="entry name" value="Sel1-like"/>
</dbReference>
<dbReference type="Proteomes" id="UP000481327">
    <property type="component" value="Unassembled WGS sequence"/>
</dbReference>
<dbReference type="SMART" id="SM00671">
    <property type="entry name" value="SEL1"/>
    <property type="match status" value="3"/>
</dbReference>
<dbReference type="PANTHER" id="PTHR45011">
    <property type="entry name" value="DAP3-BINDING CELL DEATH ENHANCER 1"/>
    <property type="match status" value="1"/>
</dbReference>